<sequence>MSENEKEQTEDTYTSEEMEVTEHIQELRKRIIWTIVFFILFFVAGLVFVQDIYDFFTRNLKYELVVLSPWEIMWIHIMIASVIAIGAALPFFCFQAWLFVRPGLMPRERKVTLIYVPAVFLLFIAGLLFGYFVVQELIFNFLMGLGEGMFDNMFTAEKYFRFILTTTLPFAFFFEVPLIAMFLTSLGIIDPAKLKKVRKYAYLVLVILGTMLSPPDFILQLFVAAPLIILYEIAIVMSGVVYRRKIAKEQEHAVE</sequence>
<dbReference type="HAMAP" id="MF_00902">
    <property type="entry name" value="TatC"/>
    <property type="match status" value="1"/>
</dbReference>
<name>A0ABN1AP65_9BACI</name>
<comment type="caution">
    <text evidence="6">The sequence shown here is derived from an EMBL/GenBank/DDBJ whole genome shotgun (WGS) entry which is preliminary data.</text>
</comment>
<feature type="transmembrane region" description="Helical" evidence="5">
    <location>
        <begin position="224"/>
        <end position="242"/>
    </location>
</feature>
<keyword evidence="5" id="KW-0653">Protein transport</keyword>
<feature type="transmembrane region" description="Helical" evidence="5">
    <location>
        <begin position="159"/>
        <end position="188"/>
    </location>
</feature>
<feature type="transmembrane region" description="Helical" evidence="5">
    <location>
        <begin position="200"/>
        <end position="218"/>
    </location>
</feature>
<evidence type="ECO:0000313" key="7">
    <source>
        <dbReference type="Proteomes" id="UP001500880"/>
    </source>
</evidence>
<evidence type="ECO:0000256" key="1">
    <source>
        <dbReference type="ARBA" id="ARBA00004141"/>
    </source>
</evidence>
<keyword evidence="5" id="KW-1003">Cell membrane</keyword>
<dbReference type="RefSeq" id="WP_343836454.1">
    <property type="nucleotide sequence ID" value="NZ_BAAADO010000001.1"/>
</dbReference>
<feature type="transmembrane region" description="Helical" evidence="5">
    <location>
        <begin position="112"/>
        <end position="134"/>
    </location>
</feature>
<keyword evidence="4 5" id="KW-0472">Membrane</keyword>
<evidence type="ECO:0000256" key="3">
    <source>
        <dbReference type="ARBA" id="ARBA00022989"/>
    </source>
</evidence>
<dbReference type="PRINTS" id="PR01840">
    <property type="entry name" value="TATCFAMILY"/>
</dbReference>
<dbReference type="NCBIfam" id="TIGR00945">
    <property type="entry name" value="tatC"/>
    <property type="match status" value="1"/>
</dbReference>
<evidence type="ECO:0000256" key="4">
    <source>
        <dbReference type="ARBA" id="ARBA00023136"/>
    </source>
</evidence>
<comment type="subcellular location">
    <subcellularLocation>
        <location evidence="5">Cell membrane</location>
        <topology evidence="5">Multi-pass membrane protein</topology>
    </subcellularLocation>
    <subcellularLocation>
        <location evidence="1">Membrane</location>
        <topology evidence="1">Multi-pass membrane protein</topology>
    </subcellularLocation>
</comment>
<dbReference type="PANTHER" id="PTHR30371:SF4">
    <property type="entry name" value="SEC-INDEPENDENT PROTEIN TRANSLOCASE PROTEIN TATCD"/>
    <property type="match status" value="1"/>
</dbReference>
<evidence type="ECO:0000256" key="2">
    <source>
        <dbReference type="ARBA" id="ARBA00022692"/>
    </source>
</evidence>
<dbReference type="Pfam" id="PF00902">
    <property type="entry name" value="TatC"/>
    <property type="match status" value="1"/>
</dbReference>
<keyword evidence="3 5" id="KW-1133">Transmembrane helix</keyword>
<evidence type="ECO:0000256" key="5">
    <source>
        <dbReference type="HAMAP-Rule" id="MF_00902"/>
    </source>
</evidence>
<dbReference type="PANTHER" id="PTHR30371">
    <property type="entry name" value="SEC-INDEPENDENT PROTEIN TRANSLOCASE PROTEIN TATC"/>
    <property type="match status" value="1"/>
</dbReference>
<feature type="transmembrane region" description="Helical" evidence="5">
    <location>
        <begin position="73"/>
        <end position="100"/>
    </location>
</feature>
<dbReference type="InterPro" id="IPR002033">
    <property type="entry name" value="TatC"/>
</dbReference>
<reference evidence="6 7" key="1">
    <citation type="journal article" date="2019" name="Int. J. Syst. Evol. Microbiol.">
        <title>The Global Catalogue of Microorganisms (GCM) 10K type strain sequencing project: providing services to taxonomists for standard genome sequencing and annotation.</title>
        <authorList>
            <consortium name="The Broad Institute Genomics Platform"/>
            <consortium name="The Broad Institute Genome Sequencing Center for Infectious Disease"/>
            <person name="Wu L."/>
            <person name="Ma J."/>
        </authorList>
    </citation>
    <scope>NUCLEOTIDE SEQUENCE [LARGE SCALE GENOMIC DNA]</scope>
    <source>
        <strain evidence="6 7">JCM 12389</strain>
    </source>
</reference>
<feature type="transmembrane region" description="Helical" evidence="5">
    <location>
        <begin position="31"/>
        <end position="53"/>
    </location>
</feature>
<comment type="function">
    <text evidence="5">Part of the twin-arginine translocation (Tat) system that transports large folded proteins containing a characteristic twin-arginine motif in their signal peptide across membranes.</text>
</comment>
<evidence type="ECO:0000313" key="6">
    <source>
        <dbReference type="EMBL" id="GAA0480678.1"/>
    </source>
</evidence>
<gene>
    <name evidence="5 6" type="primary">tatC</name>
    <name evidence="6" type="ORF">GCM10008986_01570</name>
</gene>
<accession>A0ABN1AP65</accession>
<protein>
    <recommendedName>
        <fullName evidence="5">Sec-independent protein translocase protein TatC</fullName>
    </recommendedName>
</protein>
<comment type="similarity">
    <text evidence="5">Belongs to the TatC family.</text>
</comment>
<proteinExistence type="inferred from homology"/>
<dbReference type="Proteomes" id="UP001500880">
    <property type="component" value="Unassembled WGS sequence"/>
</dbReference>
<keyword evidence="2 5" id="KW-0812">Transmembrane</keyword>
<dbReference type="EMBL" id="BAAADO010000001">
    <property type="protein sequence ID" value="GAA0480678.1"/>
    <property type="molecule type" value="Genomic_DNA"/>
</dbReference>
<keyword evidence="5" id="KW-0811">Translocation</keyword>
<comment type="subunit">
    <text evidence="5">Forms a complex with TatA.</text>
</comment>
<organism evidence="6 7">
    <name type="scientific">Salinibacillus aidingensis</name>
    <dbReference type="NCBI Taxonomy" id="237684"/>
    <lineage>
        <taxon>Bacteria</taxon>
        <taxon>Bacillati</taxon>
        <taxon>Bacillota</taxon>
        <taxon>Bacilli</taxon>
        <taxon>Bacillales</taxon>
        <taxon>Bacillaceae</taxon>
        <taxon>Salinibacillus</taxon>
    </lineage>
</organism>
<keyword evidence="5" id="KW-0813">Transport</keyword>
<keyword evidence="7" id="KW-1185">Reference proteome</keyword>